<keyword evidence="11" id="KW-0812">Transmembrane</keyword>
<dbReference type="GeneID" id="28830979"/>
<evidence type="ECO:0000256" key="10">
    <source>
        <dbReference type="ARBA" id="ARBA00023326"/>
    </source>
</evidence>
<evidence type="ECO:0000256" key="3">
    <source>
        <dbReference type="ARBA" id="ARBA00010418"/>
    </source>
</evidence>
<evidence type="ECO:0000256" key="5">
    <source>
        <dbReference type="ARBA" id="ARBA00022525"/>
    </source>
</evidence>
<evidence type="ECO:0000256" key="4">
    <source>
        <dbReference type="ARBA" id="ARBA00012437"/>
    </source>
</evidence>
<dbReference type="InterPro" id="IPR013784">
    <property type="entry name" value="Carb-bd-like_fold"/>
</dbReference>
<dbReference type="KEGG" id="psco:LY89DRAFT_752659"/>
<dbReference type="CDD" id="cd10320">
    <property type="entry name" value="RGL4_N"/>
    <property type="match status" value="1"/>
</dbReference>
<dbReference type="InterPro" id="IPR051850">
    <property type="entry name" value="Polysacch_Lyase_4"/>
</dbReference>
<evidence type="ECO:0000259" key="13">
    <source>
        <dbReference type="Pfam" id="PF14686"/>
    </source>
</evidence>
<keyword evidence="8 14" id="KW-0456">Lyase</keyword>
<dbReference type="SUPFAM" id="SSF49452">
    <property type="entry name" value="Starch-binding domain-like"/>
    <property type="match status" value="1"/>
</dbReference>
<dbReference type="CDD" id="cd10316">
    <property type="entry name" value="RGL4_M"/>
    <property type="match status" value="1"/>
</dbReference>
<dbReference type="InterPro" id="IPR014718">
    <property type="entry name" value="GH-type_carb-bd"/>
</dbReference>
<dbReference type="SUPFAM" id="SSF49785">
    <property type="entry name" value="Galactose-binding domain-like"/>
    <property type="match status" value="1"/>
</dbReference>
<keyword evidence="6" id="KW-0732">Signal</keyword>
<comment type="catalytic activity">
    <reaction evidence="1">
        <text>Endotype eliminative cleavage of L-alpha-rhamnopyranosyl-(1-&gt;4)-alpha-D-galactopyranosyluronic acid bonds of rhamnogalacturonan I domains in ramified hairy regions of pectin leaving L-rhamnopyranose at the reducing end and 4-deoxy-4,5-unsaturated D-galactopyranosyluronic acid at the non-reducing end.</text>
        <dbReference type="EC" id="4.2.2.23"/>
    </reaction>
</comment>
<dbReference type="InterPro" id="IPR029411">
    <property type="entry name" value="RG-lyase_III"/>
</dbReference>
<dbReference type="Gene3D" id="2.70.98.10">
    <property type="match status" value="1"/>
</dbReference>
<evidence type="ECO:0000256" key="2">
    <source>
        <dbReference type="ARBA" id="ARBA00004613"/>
    </source>
</evidence>
<dbReference type="Gene3D" id="2.60.40.1120">
    <property type="entry name" value="Carboxypeptidase-like, regulatory domain"/>
    <property type="match status" value="1"/>
</dbReference>
<evidence type="ECO:0000256" key="1">
    <source>
        <dbReference type="ARBA" id="ARBA00001324"/>
    </source>
</evidence>
<dbReference type="OrthoDB" id="2130367at2759"/>
<organism evidence="14 15">
    <name type="scientific">Mollisia scopiformis</name>
    <name type="common">Conifer needle endophyte fungus</name>
    <name type="synonym">Phialocephala scopiformis</name>
    <dbReference type="NCBI Taxonomy" id="149040"/>
    <lineage>
        <taxon>Eukaryota</taxon>
        <taxon>Fungi</taxon>
        <taxon>Dikarya</taxon>
        <taxon>Ascomycota</taxon>
        <taxon>Pezizomycotina</taxon>
        <taxon>Leotiomycetes</taxon>
        <taxon>Helotiales</taxon>
        <taxon>Mollisiaceae</taxon>
        <taxon>Mollisia</taxon>
    </lineage>
</organism>
<dbReference type="SUPFAM" id="SSF74650">
    <property type="entry name" value="Galactose mutarotase-like"/>
    <property type="match status" value="1"/>
</dbReference>
<keyword evidence="5" id="KW-0964">Secreted</keyword>
<dbReference type="EC" id="4.2.2.23" evidence="4"/>
<feature type="transmembrane region" description="Helical" evidence="11">
    <location>
        <begin position="12"/>
        <end position="31"/>
    </location>
</feature>
<keyword evidence="11" id="KW-0472">Membrane</keyword>
<comment type="subcellular location">
    <subcellularLocation>
        <location evidence="2">Secreted</location>
    </subcellularLocation>
</comment>
<keyword evidence="10" id="KW-0624">Polysaccharide degradation</keyword>
<dbReference type="GO" id="GO:0102210">
    <property type="term" value="F:rhamnogalacturonan endolyase activity"/>
    <property type="evidence" value="ECO:0007669"/>
    <property type="project" value="UniProtKB-EC"/>
</dbReference>
<dbReference type="GO" id="GO:0000272">
    <property type="term" value="P:polysaccharide catabolic process"/>
    <property type="evidence" value="ECO:0007669"/>
    <property type="project" value="UniProtKB-KW"/>
</dbReference>
<accession>A0A194X2Z6</accession>
<dbReference type="STRING" id="149040.A0A194X2Z6"/>
<dbReference type="GO" id="GO:0030246">
    <property type="term" value="F:carbohydrate binding"/>
    <property type="evidence" value="ECO:0007669"/>
    <property type="project" value="InterPro"/>
</dbReference>
<evidence type="ECO:0000256" key="8">
    <source>
        <dbReference type="ARBA" id="ARBA00023239"/>
    </source>
</evidence>
<name>A0A194X2Z6_MOLSC</name>
<dbReference type="EMBL" id="KQ947420">
    <property type="protein sequence ID" value="KUJ14560.1"/>
    <property type="molecule type" value="Genomic_DNA"/>
</dbReference>
<proteinExistence type="inferred from homology"/>
<dbReference type="AlphaFoldDB" id="A0A194X2Z6"/>
<evidence type="ECO:0000313" key="14">
    <source>
        <dbReference type="EMBL" id="KUJ14560.1"/>
    </source>
</evidence>
<sequence>MGFPELRYRGGNWLTHVLVIFILVVRGTAILNATETGASLILANDRFTAAVNKSTGAINYLFLDGQDLLGTLDYVTPTPGGATGSGNSGIGPYLDCYCIPAGSYTPGSIAPKYQLIKGIDSTNTLYGGIVMSETYPPTGQTLEQYWFLREGETGLHTFSRLSYYNKTTPFLRNLQEFRTLFRPNTPLWTHLLTNSEQYAPLPSKNATEHEVTVQDATWYLGGDPNDPYVQQEADYFTKYTFQDTWRDHDVHGMYSDGTTSDDNSTFGSWLVMNTKDTYFGGPLHSDLIVDGIVYNYIVSNHHGDGTPNITDGFDRTFGPQFYFFNKGAPGTPMETLRQEALQFYSSTWNQAFYDSIAKYVPNYVPSSNRTTWKGHIDLPANATKPIAVLAQNGVDFQDNVFDTTAYQYWADIDPSTGDVEIPAVKAGTYRLTVYAEGIFGQYTKDDVEVIAGEVHTTHARWREENAGTEIWRIGTPDKSSGEYRHGYAPDETHPLHPAQYRIYWPVYDFPTDFPDGVIYHVGKDDVSQDLNYVHWSVFGGYANVLRPEPYYENVNNWTILWDMEKEQFESKREVTFTVQLAGAKTAAGNTDVYNASEPYANLPYTVVVNGKELEPWVIPYYHSSSCAVRSAVICYNIANKFTFDPNLLIEGTNEIVLHLPANATDYESAVLPQTVYVQYDALRLEIE</sequence>
<keyword evidence="11" id="KW-1133">Transmembrane helix</keyword>
<evidence type="ECO:0000256" key="9">
    <source>
        <dbReference type="ARBA" id="ARBA00023277"/>
    </source>
</evidence>
<dbReference type="Pfam" id="PF14686">
    <property type="entry name" value="fn3_3"/>
    <property type="match status" value="1"/>
</dbReference>
<evidence type="ECO:0000256" key="6">
    <source>
        <dbReference type="ARBA" id="ARBA00022729"/>
    </source>
</evidence>
<dbReference type="PANTHER" id="PTHR32018">
    <property type="entry name" value="RHAMNOGALACTURONATE LYASE FAMILY PROTEIN"/>
    <property type="match status" value="1"/>
</dbReference>
<protein>
    <recommendedName>
        <fullName evidence="4">rhamnogalacturonan endolyase</fullName>
        <ecNumber evidence="4">4.2.2.23</ecNumber>
    </recommendedName>
</protein>
<feature type="domain" description="Rhamnogalacturonan lyase" evidence="12">
    <location>
        <begin position="469"/>
        <end position="684"/>
    </location>
</feature>
<reference evidence="14 15" key="1">
    <citation type="submission" date="2015-10" db="EMBL/GenBank/DDBJ databases">
        <title>Full genome of DAOMC 229536 Phialocephala scopiformis, a fungal endophyte of spruce producing the potent anti-insectan compound rugulosin.</title>
        <authorList>
            <consortium name="DOE Joint Genome Institute"/>
            <person name="Walker A.K."/>
            <person name="Frasz S.L."/>
            <person name="Seifert K.A."/>
            <person name="Miller J.D."/>
            <person name="Mondo S.J."/>
            <person name="Labutti K."/>
            <person name="Lipzen A."/>
            <person name="Dockter R."/>
            <person name="Kennedy M."/>
            <person name="Grigoriev I.V."/>
            <person name="Spatafora J.W."/>
        </authorList>
    </citation>
    <scope>NUCLEOTIDE SEQUENCE [LARGE SCALE GENOMIC DNA]</scope>
    <source>
        <strain evidence="14 15">CBS 120377</strain>
    </source>
</reference>
<dbReference type="RefSeq" id="XP_018068915.1">
    <property type="nucleotide sequence ID" value="XM_018221253.1"/>
</dbReference>
<comment type="similarity">
    <text evidence="3">Belongs to the polysaccharide lyase 4 family.</text>
</comment>
<gene>
    <name evidence="14" type="ORF">LY89DRAFT_752659</name>
</gene>
<keyword evidence="9" id="KW-0119">Carbohydrate metabolism</keyword>
<dbReference type="GO" id="GO:0005576">
    <property type="term" value="C:extracellular region"/>
    <property type="evidence" value="ECO:0007669"/>
    <property type="project" value="UniProtKB-SubCell"/>
</dbReference>
<dbReference type="PANTHER" id="PTHR32018:SF9">
    <property type="entry name" value="RHAMNOGALACTURONATE LYASE B"/>
    <property type="match status" value="1"/>
</dbReference>
<dbReference type="InterPro" id="IPR011013">
    <property type="entry name" value="Gal_mutarotase_sf_dom"/>
</dbReference>
<dbReference type="Pfam" id="PF14683">
    <property type="entry name" value="CBM-like"/>
    <property type="match status" value="1"/>
</dbReference>
<dbReference type="InterPro" id="IPR008979">
    <property type="entry name" value="Galactose-bd-like_sf"/>
</dbReference>
<feature type="domain" description="Rhamnogalacturonan lyase" evidence="13">
    <location>
        <begin position="380"/>
        <end position="456"/>
    </location>
</feature>
<dbReference type="InParanoid" id="A0A194X2Z6"/>
<keyword evidence="15" id="KW-1185">Reference proteome</keyword>
<evidence type="ECO:0000256" key="7">
    <source>
        <dbReference type="ARBA" id="ARBA00023180"/>
    </source>
</evidence>
<dbReference type="InterPro" id="IPR029413">
    <property type="entry name" value="RG-lyase_II"/>
</dbReference>
<evidence type="ECO:0000259" key="12">
    <source>
        <dbReference type="Pfam" id="PF14683"/>
    </source>
</evidence>
<evidence type="ECO:0000256" key="11">
    <source>
        <dbReference type="SAM" id="Phobius"/>
    </source>
</evidence>
<evidence type="ECO:0000313" key="15">
    <source>
        <dbReference type="Proteomes" id="UP000070700"/>
    </source>
</evidence>
<keyword evidence="7" id="KW-0325">Glycoprotein</keyword>
<dbReference type="Proteomes" id="UP000070700">
    <property type="component" value="Unassembled WGS sequence"/>
</dbReference>